<feature type="region of interest" description="Disordered" evidence="3">
    <location>
        <begin position="1267"/>
        <end position="1300"/>
    </location>
</feature>
<accession>A0ABP5G5Y0</accession>
<evidence type="ECO:0000313" key="7">
    <source>
        <dbReference type="Proteomes" id="UP001403094"/>
    </source>
</evidence>
<dbReference type="InterPro" id="IPR027417">
    <property type="entry name" value="P-loop_NTPase"/>
</dbReference>
<keyword evidence="7" id="KW-1185">Reference proteome</keyword>
<dbReference type="InterPro" id="IPR000253">
    <property type="entry name" value="FHA_dom"/>
</dbReference>
<name>A0ABP5G5Y0_9ACTN</name>
<dbReference type="Pfam" id="PF00498">
    <property type="entry name" value="FHA"/>
    <property type="match status" value="1"/>
</dbReference>
<feature type="compositionally biased region" description="Low complexity" evidence="3">
    <location>
        <begin position="649"/>
        <end position="670"/>
    </location>
</feature>
<feature type="compositionally biased region" description="Low complexity" evidence="3">
    <location>
        <begin position="1384"/>
        <end position="1424"/>
    </location>
</feature>
<dbReference type="SMART" id="SM00240">
    <property type="entry name" value="FHA"/>
    <property type="match status" value="1"/>
</dbReference>
<keyword evidence="2" id="KW-0547">Nucleotide-binding</keyword>
<feature type="region of interest" description="Disordered" evidence="3">
    <location>
        <begin position="976"/>
        <end position="1007"/>
    </location>
</feature>
<protein>
    <submittedName>
        <fullName evidence="6">FHA domain-containing protein</fullName>
    </submittedName>
</protein>
<dbReference type="SUPFAM" id="SSF52540">
    <property type="entry name" value="P-loop containing nucleoside triphosphate hydrolases"/>
    <property type="match status" value="1"/>
</dbReference>
<feature type="compositionally biased region" description="Polar residues" evidence="3">
    <location>
        <begin position="475"/>
        <end position="493"/>
    </location>
</feature>
<dbReference type="PANTHER" id="PTHR23308">
    <property type="entry name" value="NUCLEAR INHIBITOR OF PROTEIN PHOSPHATASE-1"/>
    <property type="match status" value="1"/>
</dbReference>
<evidence type="ECO:0000256" key="3">
    <source>
        <dbReference type="SAM" id="MobiDB-lite"/>
    </source>
</evidence>
<dbReference type="InterPro" id="IPR008984">
    <property type="entry name" value="SMAD_FHA_dom_sf"/>
</dbReference>
<dbReference type="InterPro" id="IPR002543">
    <property type="entry name" value="FtsK_dom"/>
</dbReference>
<keyword evidence="2" id="KW-0067">ATP-binding</keyword>
<feature type="region of interest" description="Disordered" evidence="3">
    <location>
        <begin position="1377"/>
        <end position="1424"/>
    </location>
</feature>
<sequence length="1499" mass="149155">MPMQIRLTVLGRGAAGGAVDVQITAPADTPLDAVLGSLAATATPGAGAPAAVYCEDQRLDPRHAVLGEPPLVEGAVLAFHQPLAAPRPPAEAARLLVVAGPDAGGVHLLLGGEVRIGRSSSADVALRDPDVSRLHCALTLGADGTVTVTDLGSTNGTQIDGRPVTAPATPIPPGAQLRVGESTLRVVPPGTPDHSGGPQDHPSHHPEQPHRPEQPDWPDIGPGSARRAAARAATDHPGPATAAPDAPRARMSRGGDASPAGHPGPERTGPSATPSGRPTRDHSAPGAPSAPGTGGTVPTPPATGPSRPGAERSAAGDPGPAPSAPPAPSTSGTGRPTADRAASGAPHPQASRGTVPGPGHGGIPSQHDGHSADRGASVAGQSHDRSRDAARTSDTGVPHARESADTGSDVFSPETSRTVRGTRYDRAGDPRPYPSTDMGPFTPGHQPGARTQAADAPTNGPGTGDPTRGTERHQTQGQENGSPTAESRTSRPGTGTAVGRTSDPRTSAAAGANDSTAAHGTPPARPGAQGADPRTGRAPTHADSALDARALRTGPGGDTDTGRNDTARPRSGAPSQFGAAAAQGLESHAGQGSGTTGPAHDTRTFRPGTGRDTNLSRGEGARAHGSLADRPGDTDPGRSVEPPTGGHTGSAAAVASGRSTTARTSTSADDPTSHSDEARASRPGTTPPQDAGPRAGNTATSTSTSSAPADRSGPRPGDAGPVRGVEPPTGPGGTSHAAARSATARAGADAATPAPSPGTAPARGAAPGVPRAQGAQEAGAGAPQVAGGGPDAHVTRVGQPALRPPRKGIVGWALRIGRGGRSADAAEVAAARAEAAAADARWPDPAAILLAAVEGDPLLWARDGAHPDAFTVRLGTVQQPAGPLLPVTLALPEAGSLALTGPRERLTGLARGVLAQLAALHDPGTLRIVVLADGGAREWSWLGWLPHLRPARGENCRLLVGFDPTQIAARLRELVQHTQQSRQAQQARHRQDGPGARQAAGVPTSATTPRTVVLIDGDPGSPAAREAAVHLAAEGPAAGIHLLVLADTAGVRAPVACATTGVLSDSVTGVLHLTGPDGAARPPVTADAVSRAWAERFARALAPLGERAESSAAPESGSPQPLPDSVRLLDVLALPRVTPAALRERWARRSGLPLVLGLGGTGPVEVDLAAFRAPLMISGPPGSGRTELLCSLAVSLAAGADPDALSLLLIEGSATGGGLRPAAELPQVAGHLAATDPMRMRSFAQDLRAELKRRTLLLGEDGTFGTAVVAPRPPADDGSARAPRTVHDAPSSPPSSAGQLPRLVVLADDLDLLLTPPLGAPGRPAAGSVIRVLEAIAREGHRLGVHLIAAGADLTEAPGGGPLIVLGGSPAGRGELRAGSGALPATGVTGATTAPPATGTTAVTAGTGATASPPATGPTAAPASPTAVTAFQAGRVTGRIPRTATLRPTVTRLDWSTAGDPPARRPVKELGNGPTDIALLASAAVRAGRNDTAGTASLV</sequence>
<feature type="compositionally biased region" description="Low complexity" evidence="3">
    <location>
        <begin position="225"/>
        <end position="246"/>
    </location>
</feature>
<feature type="compositionally biased region" description="Basic and acidic residues" evidence="3">
    <location>
        <begin position="201"/>
        <end position="214"/>
    </location>
</feature>
<feature type="compositionally biased region" description="Pro residues" evidence="3">
    <location>
        <begin position="319"/>
        <end position="328"/>
    </location>
</feature>
<keyword evidence="1" id="KW-0597">Phosphoprotein</keyword>
<feature type="compositionally biased region" description="Low complexity" evidence="3">
    <location>
        <begin position="506"/>
        <end position="518"/>
    </location>
</feature>
<feature type="region of interest" description="Disordered" evidence="3">
    <location>
        <begin position="151"/>
        <end position="805"/>
    </location>
</feature>
<gene>
    <name evidence="6" type="ORF">GCM10009757_00440</name>
</gene>
<dbReference type="PROSITE" id="PS50901">
    <property type="entry name" value="FTSK"/>
    <property type="match status" value="1"/>
</dbReference>
<feature type="domain" description="FtsK" evidence="5">
    <location>
        <begin position="1161"/>
        <end position="1385"/>
    </location>
</feature>
<dbReference type="InterPro" id="IPR050923">
    <property type="entry name" value="Cell_Proc_Reg/RNA_Proc"/>
</dbReference>
<evidence type="ECO:0000259" key="4">
    <source>
        <dbReference type="PROSITE" id="PS50006"/>
    </source>
</evidence>
<dbReference type="PROSITE" id="PS50006">
    <property type="entry name" value="FHA_DOMAIN"/>
    <property type="match status" value="1"/>
</dbReference>
<dbReference type="Proteomes" id="UP001403094">
    <property type="component" value="Unassembled WGS sequence"/>
</dbReference>
<feature type="compositionally biased region" description="Basic and acidic residues" evidence="3">
    <location>
        <begin position="382"/>
        <end position="391"/>
    </location>
</feature>
<evidence type="ECO:0000256" key="2">
    <source>
        <dbReference type="PROSITE-ProRule" id="PRU00289"/>
    </source>
</evidence>
<feature type="binding site" evidence="2">
    <location>
        <begin position="1179"/>
        <end position="1186"/>
    </location>
    <ligand>
        <name>ATP</name>
        <dbReference type="ChEBI" id="CHEBI:30616"/>
    </ligand>
</feature>
<dbReference type="Gene3D" id="3.40.50.300">
    <property type="entry name" value="P-loop containing nucleotide triphosphate hydrolases"/>
    <property type="match status" value="2"/>
</dbReference>
<dbReference type="CDD" id="cd00060">
    <property type="entry name" value="FHA"/>
    <property type="match status" value="1"/>
</dbReference>
<dbReference type="Gene3D" id="2.60.200.20">
    <property type="match status" value="1"/>
</dbReference>
<feature type="compositionally biased region" description="Basic and acidic residues" evidence="3">
    <location>
        <begin position="671"/>
        <end position="680"/>
    </location>
</feature>
<dbReference type="SUPFAM" id="SSF49879">
    <property type="entry name" value="SMAD/FHA domain"/>
    <property type="match status" value="1"/>
</dbReference>
<comment type="caution">
    <text evidence="6">The sequence shown here is derived from an EMBL/GenBank/DDBJ whole genome shotgun (WGS) entry which is preliminary data.</text>
</comment>
<evidence type="ECO:0000313" key="6">
    <source>
        <dbReference type="EMBL" id="GAA2039443.1"/>
    </source>
</evidence>
<dbReference type="Pfam" id="PF01580">
    <property type="entry name" value="FtsK_SpoIIIE"/>
    <property type="match status" value="1"/>
</dbReference>
<feature type="domain" description="FHA" evidence="4">
    <location>
        <begin position="114"/>
        <end position="164"/>
    </location>
</feature>
<evidence type="ECO:0000256" key="1">
    <source>
        <dbReference type="ARBA" id="ARBA00022553"/>
    </source>
</evidence>
<feature type="compositionally biased region" description="Low complexity" evidence="3">
    <location>
        <begin position="698"/>
        <end position="707"/>
    </location>
</feature>
<reference evidence="7" key="1">
    <citation type="journal article" date="2019" name="Int. J. Syst. Evol. Microbiol.">
        <title>The Global Catalogue of Microorganisms (GCM) 10K type strain sequencing project: providing services to taxonomists for standard genome sequencing and annotation.</title>
        <authorList>
            <consortium name="The Broad Institute Genomics Platform"/>
            <consortium name="The Broad Institute Genome Sequencing Center for Infectious Disease"/>
            <person name="Wu L."/>
            <person name="Ma J."/>
        </authorList>
    </citation>
    <scope>NUCLEOTIDE SEQUENCE [LARGE SCALE GENOMIC DNA]</scope>
    <source>
        <strain evidence="7">JCM 14549</strain>
    </source>
</reference>
<evidence type="ECO:0000259" key="5">
    <source>
        <dbReference type="PROSITE" id="PS50901"/>
    </source>
</evidence>
<proteinExistence type="predicted"/>
<feature type="compositionally biased region" description="Low complexity" evidence="3">
    <location>
        <begin position="976"/>
        <end position="986"/>
    </location>
</feature>
<feature type="compositionally biased region" description="Low complexity" evidence="3">
    <location>
        <begin position="734"/>
        <end position="785"/>
    </location>
</feature>
<organism evidence="6 7">
    <name type="scientific">Streptomyces cheonanensis</name>
    <dbReference type="NCBI Taxonomy" id="312720"/>
    <lineage>
        <taxon>Bacteria</taxon>
        <taxon>Bacillati</taxon>
        <taxon>Actinomycetota</taxon>
        <taxon>Actinomycetes</taxon>
        <taxon>Kitasatosporales</taxon>
        <taxon>Streptomycetaceae</taxon>
        <taxon>Streptomyces</taxon>
    </lineage>
</organism>
<dbReference type="EMBL" id="BAAANQ010000001">
    <property type="protein sequence ID" value="GAA2039443.1"/>
    <property type="molecule type" value="Genomic_DNA"/>
</dbReference>